<dbReference type="Proteomes" id="UP000838756">
    <property type="component" value="Unassembled WGS sequence"/>
</dbReference>
<feature type="region of interest" description="Disordered" evidence="1">
    <location>
        <begin position="1"/>
        <end position="21"/>
    </location>
</feature>
<name>A0A8S4SHC1_9NEOP</name>
<accession>A0A8S4SHC1</accession>
<evidence type="ECO:0000313" key="3">
    <source>
        <dbReference type="Proteomes" id="UP000838756"/>
    </source>
</evidence>
<sequence>MDAGNPPPIGDKSTGLKAHPVFPVRPERLYGHLSMSQSGSATAGGASWVADVCGIVPIAQPPGDWLEHHGVYVSTSQT</sequence>
<dbReference type="AlphaFoldDB" id="A0A8S4SHC1"/>
<gene>
    <name evidence="2" type="primary">jg8168</name>
    <name evidence="2" type="ORF">PAEG_LOCUS26556</name>
</gene>
<evidence type="ECO:0000313" key="2">
    <source>
        <dbReference type="EMBL" id="CAH2268161.1"/>
    </source>
</evidence>
<keyword evidence="3" id="KW-1185">Reference proteome</keyword>
<organism evidence="2 3">
    <name type="scientific">Pararge aegeria aegeria</name>
    <dbReference type="NCBI Taxonomy" id="348720"/>
    <lineage>
        <taxon>Eukaryota</taxon>
        <taxon>Metazoa</taxon>
        <taxon>Ecdysozoa</taxon>
        <taxon>Arthropoda</taxon>
        <taxon>Hexapoda</taxon>
        <taxon>Insecta</taxon>
        <taxon>Pterygota</taxon>
        <taxon>Neoptera</taxon>
        <taxon>Endopterygota</taxon>
        <taxon>Lepidoptera</taxon>
        <taxon>Glossata</taxon>
        <taxon>Ditrysia</taxon>
        <taxon>Papilionoidea</taxon>
        <taxon>Nymphalidae</taxon>
        <taxon>Satyrinae</taxon>
        <taxon>Satyrini</taxon>
        <taxon>Parargina</taxon>
        <taxon>Pararge</taxon>
    </lineage>
</organism>
<evidence type="ECO:0000256" key="1">
    <source>
        <dbReference type="SAM" id="MobiDB-lite"/>
    </source>
</evidence>
<proteinExistence type="predicted"/>
<comment type="caution">
    <text evidence="2">The sequence shown here is derived from an EMBL/GenBank/DDBJ whole genome shotgun (WGS) entry which is preliminary data.</text>
</comment>
<dbReference type="EMBL" id="CAKXAJ010026420">
    <property type="protein sequence ID" value="CAH2268161.1"/>
    <property type="molecule type" value="Genomic_DNA"/>
</dbReference>
<reference evidence="2" key="1">
    <citation type="submission" date="2022-03" db="EMBL/GenBank/DDBJ databases">
        <authorList>
            <person name="Lindestad O."/>
        </authorList>
    </citation>
    <scope>NUCLEOTIDE SEQUENCE</scope>
</reference>
<protein>
    <submittedName>
        <fullName evidence="2">Jg8168 protein</fullName>
    </submittedName>
</protein>